<dbReference type="SUPFAM" id="SSF57667">
    <property type="entry name" value="beta-beta-alpha zinc fingers"/>
    <property type="match status" value="2"/>
</dbReference>
<feature type="domain" description="C2H2-type" evidence="10">
    <location>
        <begin position="74"/>
        <end position="101"/>
    </location>
</feature>
<reference evidence="11" key="2">
    <citation type="submission" date="2019-07" db="EMBL/GenBank/DDBJ databases">
        <authorList>
            <person name="Seetharam A."/>
            <person name="Woodhouse M."/>
            <person name="Cannon E."/>
        </authorList>
    </citation>
    <scope>NUCLEOTIDE SEQUENCE [LARGE SCALE GENOMIC DNA]</scope>
    <source>
        <strain evidence="11">cv. B73</strain>
    </source>
</reference>
<proteinExistence type="predicted"/>
<reference evidence="12" key="1">
    <citation type="journal article" date="2009" name="Science">
        <title>The B73 maize genome: complexity, diversity, and dynamics.</title>
        <authorList>
            <person name="Schnable P.S."/>
            <person name="Ware D."/>
            <person name="Fulton R.S."/>
            <person name="Stein J.C."/>
            <person name="Wei F."/>
            <person name="Pasternak S."/>
            <person name="Liang C."/>
            <person name="Zhang J."/>
            <person name="Fulton L."/>
            <person name="Graves T.A."/>
            <person name="Minx P."/>
            <person name="Reily A.D."/>
            <person name="Courtney L."/>
            <person name="Kruchowski S.S."/>
            <person name="Tomlinson C."/>
            <person name="Strong C."/>
            <person name="Delehaunty K."/>
            <person name="Fronick C."/>
            <person name="Courtney B."/>
            <person name="Rock S.M."/>
            <person name="Belter E."/>
            <person name="Du F."/>
            <person name="Kim K."/>
            <person name="Abbott R.M."/>
            <person name="Cotton M."/>
            <person name="Levy A."/>
            <person name="Marchetto P."/>
            <person name="Ochoa K."/>
            <person name="Jackson S.M."/>
            <person name="Gillam B."/>
            <person name="Chen W."/>
            <person name="Yan L."/>
            <person name="Higginbotham J."/>
            <person name="Cardenas M."/>
            <person name="Waligorski J."/>
            <person name="Applebaum E."/>
            <person name="Phelps L."/>
            <person name="Falcone J."/>
            <person name="Kanchi K."/>
            <person name="Thane T."/>
            <person name="Scimone A."/>
            <person name="Thane N."/>
            <person name="Henke J."/>
            <person name="Wang T."/>
            <person name="Ruppert J."/>
            <person name="Shah N."/>
            <person name="Rotter K."/>
            <person name="Hodges J."/>
            <person name="Ingenthron E."/>
            <person name="Cordes M."/>
            <person name="Kohlberg S."/>
            <person name="Sgro J."/>
            <person name="Delgado B."/>
            <person name="Mead K."/>
            <person name="Chinwalla A."/>
            <person name="Leonard S."/>
            <person name="Crouse K."/>
            <person name="Collura K."/>
            <person name="Kudrna D."/>
            <person name="Currie J."/>
            <person name="He R."/>
            <person name="Angelova A."/>
            <person name="Rajasekar S."/>
            <person name="Mueller T."/>
            <person name="Lomeli R."/>
            <person name="Scara G."/>
            <person name="Ko A."/>
            <person name="Delaney K."/>
            <person name="Wissotski M."/>
            <person name="Lopez G."/>
            <person name="Campos D."/>
            <person name="Braidotti M."/>
            <person name="Ashley E."/>
            <person name="Golser W."/>
            <person name="Kim H."/>
            <person name="Lee S."/>
            <person name="Lin J."/>
            <person name="Dujmic Z."/>
            <person name="Kim W."/>
            <person name="Talag J."/>
            <person name="Zuccolo A."/>
            <person name="Fan C."/>
            <person name="Sebastian A."/>
            <person name="Kramer M."/>
            <person name="Spiegel L."/>
            <person name="Nascimento L."/>
            <person name="Zutavern T."/>
            <person name="Miller B."/>
            <person name="Ambroise C."/>
            <person name="Muller S."/>
            <person name="Spooner W."/>
            <person name="Narechania A."/>
            <person name="Ren L."/>
            <person name="Wei S."/>
            <person name="Kumari S."/>
            <person name="Faga B."/>
            <person name="Levy M.J."/>
            <person name="McMahan L."/>
            <person name="Van Buren P."/>
            <person name="Vaughn M.W."/>
            <person name="Ying K."/>
            <person name="Yeh C.-T."/>
            <person name="Emrich S.J."/>
            <person name="Jia Y."/>
            <person name="Kalyanaraman A."/>
            <person name="Hsia A.-P."/>
            <person name="Barbazuk W.B."/>
            <person name="Baucom R.S."/>
            <person name="Brutnell T.P."/>
            <person name="Carpita N.C."/>
            <person name="Chaparro C."/>
            <person name="Chia J.-M."/>
            <person name="Deragon J.-M."/>
            <person name="Estill J.C."/>
            <person name="Fu Y."/>
            <person name="Jeddeloh J.A."/>
            <person name="Han Y."/>
            <person name="Lee H."/>
            <person name="Li P."/>
            <person name="Lisch D.R."/>
            <person name="Liu S."/>
            <person name="Liu Z."/>
            <person name="Nagel D.H."/>
            <person name="McCann M.C."/>
            <person name="SanMiguel P."/>
            <person name="Myers A.M."/>
            <person name="Nettleton D."/>
            <person name="Nguyen J."/>
            <person name="Penning B.W."/>
            <person name="Ponnala L."/>
            <person name="Schneider K.L."/>
            <person name="Schwartz D.C."/>
            <person name="Sharma A."/>
            <person name="Soderlund C."/>
            <person name="Springer N.M."/>
            <person name="Sun Q."/>
            <person name="Wang H."/>
            <person name="Waterman M."/>
            <person name="Westerman R."/>
            <person name="Wolfgruber T.K."/>
            <person name="Yang L."/>
            <person name="Yu Y."/>
            <person name="Zhang L."/>
            <person name="Zhou S."/>
            <person name="Zhu Q."/>
            <person name="Bennetzen J.L."/>
            <person name="Dawe R.K."/>
            <person name="Jiang J."/>
            <person name="Jiang N."/>
            <person name="Presting G.G."/>
            <person name="Wessler S.R."/>
            <person name="Aluru S."/>
            <person name="Martienssen R.A."/>
            <person name="Clifton S.W."/>
            <person name="McCombie W.R."/>
            <person name="Wing R.A."/>
            <person name="Wilson R.K."/>
        </authorList>
    </citation>
    <scope>NUCLEOTIDE SEQUENCE [LARGE SCALE GENOMIC DNA]</scope>
    <source>
        <strain evidence="12">cv. B73</strain>
    </source>
</reference>
<comment type="subcellular location">
    <subcellularLocation>
        <location evidence="1">Nucleus</location>
    </subcellularLocation>
</comment>
<dbReference type="PANTHER" id="PTHR26374">
    <property type="entry name" value="ZINC FINGER PROTEIN ZAT5"/>
    <property type="match status" value="1"/>
</dbReference>
<dbReference type="Pfam" id="PF13912">
    <property type="entry name" value="zf-C2H2_6"/>
    <property type="match status" value="2"/>
</dbReference>
<dbReference type="AlphaFoldDB" id="A0A804Q143"/>
<keyword evidence="2" id="KW-0479">Metal-binding</keyword>
<dbReference type="SMART" id="SM00355">
    <property type="entry name" value="ZnF_C2H2"/>
    <property type="match status" value="2"/>
</dbReference>
<keyword evidence="12" id="KW-1185">Reference proteome</keyword>
<evidence type="ECO:0000256" key="5">
    <source>
        <dbReference type="ARBA" id="ARBA00022833"/>
    </source>
</evidence>
<evidence type="ECO:0000256" key="8">
    <source>
        <dbReference type="ARBA" id="ARBA00023242"/>
    </source>
</evidence>
<keyword evidence="5" id="KW-0862">Zinc</keyword>
<dbReference type="InterPro" id="IPR036236">
    <property type="entry name" value="Znf_C2H2_sf"/>
</dbReference>
<dbReference type="GO" id="GO:0008270">
    <property type="term" value="F:zinc ion binding"/>
    <property type="evidence" value="ECO:0007669"/>
    <property type="project" value="UniProtKB-KW"/>
</dbReference>
<evidence type="ECO:0000256" key="2">
    <source>
        <dbReference type="ARBA" id="ARBA00022723"/>
    </source>
</evidence>
<name>A0A804Q143_MAIZE</name>
<evidence type="ECO:0000256" key="4">
    <source>
        <dbReference type="ARBA" id="ARBA00022771"/>
    </source>
</evidence>
<reference evidence="11" key="3">
    <citation type="submission" date="2021-05" db="UniProtKB">
        <authorList>
            <consortium name="EnsemblPlants"/>
        </authorList>
    </citation>
    <scope>IDENTIFICATION</scope>
    <source>
        <strain evidence="11">cv. B73</strain>
    </source>
</reference>
<dbReference type="PROSITE" id="PS50157">
    <property type="entry name" value="ZINC_FINGER_C2H2_2"/>
    <property type="match status" value="1"/>
</dbReference>
<dbReference type="PANTHER" id="PTHR26374:SF342">
    <property type="entry name" value="OS05G0461200 PROTEIN"/>
    <property type="match status" value="1"/>
</dbReference>
<keyword evidence="8" id="KW-0539">Nucleus</keyword>
<sequence length="228" mass="24182">MPMSHRTASHSHIGIAPSSECYQLGPRGSELALADIEQAGDEMETGAVPMLLSQRQQGGARTAAAGLGARGRVFECKTCRRRFPTFQALGGHRASHRRPKPYPYPYGVGDPGLLRRTRLDEPRESAAGPRLHGCPICGLEFAVGQALGGHMRRHRRTSLAAESECELRSGDATSVEEANVGGAGCASGICLDLSLAPSGNCAKCRNDAVLGNTAHCERKSLILDCPPL</sequence>
<accession>A0A804Q143</accession>
<dbReference type="EnsemblPlants" id="Zm00001eb289720_T001">
    <property type="protein sequence ID" value="Zm00001eb289720_P001"/>
    <property type="gene ID" value="Zm00001eb289720"/>
</dbReference>
<evidence type="ECO:0000256" key="1">
    <source>
        <dbReference type="ARBA" id="ARBA00004123"/>
    </source>
</evidence>
<evidence type="ECO:0000256" key="9">
    <source>
        <dbReference type="PROSITE-ProRule" id="PRU00042"/>
    </source>
</evidence>
<evidence type="ECO:0000256" key="6">
    <source>
        <dbReference type="ARBA" id="ARBA00023015"/>
    </source>
</evidence>
<protein>
    <recommendedName>
        <fullName evidence="10">C2H2-type domain-containing protein</fullName>
    </recommendedName>
</protein>
<dbReference type="InParanoid" id="A0A804Q143"/>
<keyword evidence="6" id="KW-0805">Transcription regulation</keyword>
<dbReference type="InterPro" id="IPR013087">
    <property type="entry name" value="Znf_C2H2_type"/>
</dbReference>
<organism evidence="11 12">
    <name type="scientific">Zea mays</name>
    <name type="common">Maize</name>
    <dbReference type="NCBI Taxonomy" id="4577"/>
    <lineage>
        <taxon>Eukaryota</taxon>
        <taxon>Viridiplantae</taxon>
        <taxon>Streptophyta</taxon>
        <taxon>Embryophyta</taxon>
        <taxon>Tracheophyta</taxon>
        <taxon>Spermatophyta</taxon>
        <taxon>Magnoliopsida</taxon>
        <taxon>Liliopsida</taxon>
        <taxon>Poales</taxon>
        <taxon>Poaceae</taxon>
        <taxon>PACMAD clade</taxon>
        <taxon>Panicoideae</taxon>
        <taxon>Andropogonodae</taxon>
        <taxon>Andropogoneae</taxon>
        <taxon>Tripsacinae</taxon>
        <taxon>Zea</taxon>
    </lineage>
</organism>
<evidence type="ECO:0000313" key="11">
    <source>
        <dbReference type="EnsemblPlants" id="Zm00001eb289720_P001"/>
    </source>
</evidence>
<keyword evidence="3" id="KW-0677">Repeat</keyword>
<dbReference type="Gramene" id="Zm00001eb289720_T001">
    <property type="protein sequence ID" value="Zm00001eb289720_P001"/>
    <property type="gene ID" value="Zm00001eb289720"/>
</dbReference>
<evidence type="ECO:0000313" key="12">
    <source>
        <dbReference type="Proteomes" id="UP000007305"/>
    </source>
</evidence>
<evidence type="ECO:0000256" key="3">
    <source>
        <dbReference type="ARBA" id="ARBA00022737"/>
    </source>
</evidence>
<dbReference type="GO" id="GO:0005634">
    <property type="term" value="C:nucleus"/>
    <property type="evidence" value="ECO:0007669"/>
    <property type="project" value="UniProtKB-SubCell"/>
</dbReference>
<dbReference type="Proteomes" id="UP000007305">
    <property type="component" value="Chromosome 6"/>
</dbReference>
<dbReference type="PROSITE" id="PS00028">
    <property type="entry name" value="ZINC_FINGER_C2H2_1"/>
    <property type="match status" value="2"/>
</dbReference>
<keyword evidence="4 9" id="KW-0863">Zinc-finger</keyword>
<dbReference type="Gene3D" id="3.30.160.60">
    <property type="entry name" value="Classic Zinc Finger"/>
    <property type="match status" value="1"/>
</dbReference>
<evidence type="ECO:0000256" key="7">
    <source>
        <dbReference type="ARBA" id="ARBA00023163"/>
    </source>
</evidence>
<keyword evidence="7" id="KW-0804">Transcription</keyword>
<evidence type="ECO:0000259" key="10">
    <source>
        <dbReference type="PROSITE" id="PS50157"/>
    </source>
</evidence>